<dbReference type="NCBIfam" id="NF040586">
    <property type="entry name" value="FxSxx_TPR"/>
    <property type="match status" value="1"/>
</dbReference>
<dbReference type="PANTHER" id="PTHR46082:SF6">
    <property type="entry name" value="AAA+ ATPASE DOMAIN-CONTAINING PROTEIN-RELATED"/>
    <property type="match status" value="1"/>
</dbReference>
<evidence type="ECO:0000313" key="3">
    <source>
        <dbReference type="Proteomes" id="UP000813461"/>
    </source>
</evidence>
<feature type="domain" description="DUF7779" evidence="1">
    <location>
        <begin position="722"/>
        <end position="796"/>
    </location>
</feature>
<dbReference type="InterPro" id="IPR027417">
    <property type="entry name" value="P-loop_NTPase"/>
</dbReference>
<evidence type="ECO:0000259" key="1">
    <source>
        <dbReference type="Pfam" id="PF25000"/>
    </source>
</evidence>
<dbReference type="AlphaFoldDB" id="A0A8K0R6L9"/>
<protein>
    <recommendedName>
        <fullName evidence="1">DUF7779 domain-containing protein</fullName>
    </recommendedName>
</protein>
<accession>A0A8K0R6L9</accession>
<proteinExistence type="predicted"/>
<dbReference type="InterPro" id="IPR019734">
    <property type="entry name" value="TPR_rpt"/>
</dbReference>
<comment type="caution">
    <text evidence="2">The sequence shown here is derived from an EMBL/GenBank/DDBJ whole genome shotgun (WGS) entry which is preliminary data.</text>
</comment>
<sequence length="1121" mass="126616">MDFRSTVLSSLFVFLVTAALLYKRATKKILTQPRRNETRRKGHVFRVTGLPASQPDDALNTALKAIIDSNLSGEEKPRLNITTAIVPSCYDDEQEKVALVEFRGGVSEFLSELEANPLKKYQDEMDGRDISFDCHFFGFTQLYRPKPDAPVTADIIAITGLDGHAYGSWRGKGNLGRMWLRDFLSKDLPCCRTMIYGYNSKLSSHGIDTIMDYGRGLREELKKVRNTEELRQRPLFFIAHSFGGIILAHCLVKAVQADEDDHPTVASLYKATYGMLLFGIPHKGLVVDDIQKMLAGESSHPRDALLQEIKSKSNLLAYQLVDFKDLIRDRKIVSFYETGQTRQLKFDSESKRWKRTGDFVTAVDTDSALLQLPEHMEEKIPRDTDHSMIVKFDDRNDPGYSSARDKLRQFEKDAPSVVTARFLRAQNRPKPSIMVPFQRDSAFVGRKDILMKIRETLEQPASQDHSRVALFGLGGIGKSQIAIEYAYSVRESAPQTWVFWVHASNAVRFEQAYRDIAAKVELPGRDEPKADILQLVYNWLCDERNGRWLIILDNADDDDVFFSTGEDTGGTTQTSEVLSQRRALGSFLPQTPNGSILVTSRSSTAAFNLVGTHGSIAKVEPMDEEDALALFRTRASISRSDDGDAKALVQALERIPLAITHAAAYIKTRAPITTISSYLRLFRESEANQARLLDAKELRDLRRDPTIGYAIIATWQISFNQIQKTGPAAAELLALMSMFDRQGIPVSLLQDQASQLDFEDALAPLLSFSLVRVEISQQSFEMHRLVQLSMRTWLKANNQLDRWKTESIRVLTKVFPSGDYETWADCQLLLPHSKEVLSHMVDKQDDMSNQAKIAYNASWYLYLRGEYVAAEKFSQVAVEAYEKVLGLEHLDTLTSVSQLGTVLERQGKYEEAEAMHWRALEGREKVLRLEHPHTLISVSQLGTVLERQGKYKEAEAMHQRALEGREKVLGLEHPHTLISVSQLGSVLERQGKYEEAEAMHQRSLEGSEKVLGPEHPDTLTSVSQLGSVLWNKGRLTDAENLEVRVMEARKRVIGEGHPETLTAMANLAFTLKSQSRNQEALLLMRRCFEGRKQVIGLHHPDTESSLETLNEWHMENIEIGV</sequence>
<organism evidence="2 3">
    <name type="scientific">Paraphoma chrysanthemicola</name>
    <dbReference type="NCBI Taxonomy" id="798071"/>
    <lineage>
        <taxon>Eukaryota</taxon>
        <taxon>Fungi</taxon>
        <taxon>Dikarya</taxon>
        <taxon>Ascomycota</taxon>
        <taxon>Pezizomycotina</taxon>
        <taxon>Dothideomycetes</taxon>
        <taxon>Pleosporomycetidae</taxon>
        <taxon>Pleosporales</taxon>
        <taxon>Pleosporineae</taxon>
        <taxon>Phaeosphaeriaceae</taxon>
        <taxon>Paraphoma</taxon>
    </lineage>
</organism>
<dbReference type="SMART" id="SM00028">
    <property type="entry name" value="TPR"/>
    <property type="match status" value="3"/>
</dbReference>
<dbReference type="Proteomes" id="UP000813461">
    <property type="component" value="Unassembled WGS sequence"/>
</dbReference>
<dbReference type="Pfam" id="PF25000">
    <property type="entry name" value="DUF7779"/>
    <property type="match status" value="1"/>
</dbReference>
<dbReference type="GO" id="GO:0043531">
    <property type="term" value="F:ADP binding"/>
    <property type="evidence" value="ECO:0007669"/>
    <property type="project" value="InterPro"/>
</dbReference>
<dbReference type="PANTHER" id="PTHR46082">
    <property type="entry name" value="ATP/GTP-BINDING PROTEIN-RELATED"/>
    <property type="match status" value="1"/>
</dbReference>
<dbReference type="SUPFAM" id="SSF52540">
    <property type="entry name" value="P-loop containing nucleoside triphosphate hydrolases"/>
    <property type="match status" value="1"/>
</dbReference>
<dbReference type="SUPFAM" id="SSF53474">
    <property type="entry name" value="alpha/beta-Hydrolases"/>
    <property type="match status" value="1"/>
</dbReference>
<dbReference type="SUPFAM" id="SSF48452">
    <property type="entry name" value="TPR-like"/>
    <property type="match status" value="2"/>
</dbReference>
<dbReference type="OrthoDB" id="1658288at2759"/>
<dbReference type="Gene3D" id="1.25.40.10">
    <property type="entry name" value="Tetratricopeptide repeat domain"/>
    <property type="match status" value="2"/>
</dbReference>
<dbReference type="InterPro" id="IPR056681">
    <property type="entry name" value="DUF7779"/>
</dbReference>
<reference evidence="2" key="1">
    <citation type="journal article" date="2021" name="Nat. Commun.">
        <title>Genetic determinants of endophytism in the Arabidopsis root mycobiome.</title>
        <authorList>
            <person name="Mesny F."/>
            <person name="Miyauchi S."/>
            <person name="Thiergart T."/>
            <person name="Pickel B."/>
            <person name="Atanasova L."/>
            <person name="Karlsson M."/>
            <person name="Huettel B."/>
            <person name="Barry K.W."/>
            <person name="Haridas S."/>
            <person name="Chen C."/>
            <person name="Bauer D."/>
            <person name="Andreopoulos W."/>
            <person name="Pangilinan J."/>
            <person name="LaButti K."/>
            <person name="Riley R."/>
            <person name="Lipzen A."/>
            <person name="Clum A."/>
            <person name="Drula E."/>
            <person name="Henrissat B."/>
            <person name="Kohler A."/>
            <person name="Grigoriev I.V."/>
            <person name="Martin F.M."/>
            <person name="Hacquard S."/>
        </authorList>
    </citation>
    <scope>NUCLEOTIDE SEQUENCE</scope>
    <source>
        <strain evidence="2">MPI-SDFR-AT-0120</strain>
    </source>
</reference>
<dbReference type="InterPro" id="IPR053137">
    <property type="entry name" value="NLR-like"/>
</dbReference>
<dbReference type="InterPro" id="IPR029058">
    <property type="entry name" value="AB_hydrolase_fold"/>
</dbReference>
<dbReference type="EMBL" id="JAGMVJ010000009">
    <property type="protein sequence ID" value="KAH7087340.1"/>
    <property type="molecule type" value="Genomic_DNA"/>
</dbReference>
<name>A0A8K0R6L9_9PLEO</name>
<dbReference type="Gene3D" id="3.40.50.300">
    <property type="entry name" value="P-loop containing nucleotide triphosphate hydrolases"/>
    <property type="match status" value="1"/>
</dbReference>
<keyword evidence="3" id="KW-1185">Reference proteome</keyword>
<evidence type="ECO:0000313" key="2">
    <source>
        <dbReference type="EMBL" id="KAH7087340.1"/>
    </source>
</evidence>
<dbReference type="InterPro" id="IPR011990">
    <property type="entry name" value="TPR-like_helical_dom_sf"/>
</dbReference>
<gene>
    <name evidence="2" type="ORF">FB567DRAFT_524829</name>
</gene>
<dbReference type="Pfam" id="PF13424">
    <property type="entry name" value="TPR_12"/>
    <property type="match status" value="3"/>
</dbReference>